<name>B8IHJ5_METNO</name>
<keyword evidence="10" id="KW-1003">Cell membrane</keyword>
<dbReference type="SUPFAM" id="SSF51344">
    <property type="entry name" value="Epsilon subunit of F1F0-ATP synthase N-terminal domain"/>
    <property type="match status" value="1"/>
</dbReference>
<dbReference type="NCBIfam" id="TIGR01216">
    <property type="entry name" value="ATP_synt_epsi"/>
    <property type="match status" value="1"/>
</dbReference>
<dbReference type="InterPro" id="IPR001469">
    <property type="entry name" value="ATP_synth_F1_dsu/esu"/>
</dbReference>
<evidence type="ECO:0000256" key="5">
    <source>
        <dbReference type="ARBA" id="ARBA00022781"/>
    </source>
</evidence>
<evidence type="ECO:0000313" key="14">
    <source>
        <dbReference type="Proteomes" id="UP000008207"/>
    </source>
</evidence>
<comment type="similarity">
    <text evidence="3 10 11">Belongs to the ATPase epsilon chain family.</text>
</comment>
<keyword evidence="14" id="KW-1185">Reference proteome</keyword>
<proteinExistence type="inferred from homology"/>
<evidence type="ECO:0000256" key="8">
    <source>
        <dbReference type="ARBA" id="ARBA00023196"/>
    </source>
</evidence>
<keyword evidence="9 10" id="KW-0066">ATP synthesis</keyword>
<evidence type="ECO:0000256" key="10">
    <source>
        <dbReference type="HAMAP-Rule" id="MF_00530"/>
    </source>
</evidence>
<dbReference type="HAMAP" id="MF_00530">
    <property type="entry name" value="ATP_synth_epsil_bac"/>
    <property type="match status" value="1"/>
</dbReference>
<keyword evidence="7 10" id="KW-0472">Membrane</keyword>
<dbReference type="InterPro" id="IPR036771">
    <property type="entry name" value="ATPsynth_dsu/esu_N"/>
</dbReference>
<dbReference type="NCBIfam" id="NF011323">
    <property type="entry name" value="PRK14736.1"/>
    <property type="match status" value="1"/>
</dbReference>
<keyword evidence="8 10" id="KW-0139">CF(1)</keyword>
<comment type="function">
    <text evidence="1 10">Produces ATP from ADP in the presence of a proton gradient across the membrane.</text>
</comment>
<evidence type="ECO:0000256" key="3">
    <source>
        <dbReference type="ARBA" id="ARBA00005712"/>
    </source>
</evidence>
<comment type="subcellular location">
    <subcellularLocation>
        <location evidence="10">Cell inner membrane</location>
        <topology evidence="10">Peripheral membrane protein</topology>
    </subcellularLocation>
    <subcellularLocation>
        <location evidence="2">Endomembrane system</location>
        <topology evidence="2">Peripheral membrane protein</topology>
    </subcellularLocation>
</comment>
<dbReference type="Pfam" id="PF02823">
    <property type="entry name" value="ATP-synt_DE_N"/>
    <property type="match status" value="1"/>
</dbReference>
<evidence type="ECO:0000256" key="11">
    <source>
        <dbReference type="RuleBase" id="RU003656"/>
    </source>
</evidence>
<dbReference type="CDD" id="cd12152">
    <property type="entry name" value="F1-ATPase_delta"/>
    <property type="match status" value="1"/>
</dbReference>
<dbReference type="GO" id="GO:0005886">
    <property type="term" value="C:plasma membrane"/>
    <property type="evidence" value="ECO:0007669"/>
    <property type="project" value="UniProtKB-SubCell"/>
</dbReference>
<evidence type="ECO:0000259" key="12">
    <source>
        <dbReference type="Pfam" id="PF02823"/>
    </source>
</evidence>
<keyword evidence="10" id="KW-0997">Cell inner membrane</keyword>
<gene>
    <name evidence="10" type="primary">atpC</name>
    <name evidence="13" type="ordered locus">Mnod_6913</name>
</gene>
<dbReference type="EMBL" id="CP001349">
    <property type="protein sequence ID" value="ACL61658.1"/>
    <property type="molecule type" value="Genomic_DNA"/>
</dbReference>
<dbReference type="HOGENOM" id="CLU_084338_2_1_5"/>
<accession>B8IHJ5</accession>
<protein>
    <recommendedName>
        <fullName evidence="10">ATP synthase epsilon chain</fullName>
    </recommendedName>
    <alternativeName>
        <fullName evidence="10">ATP synthase F1 sector epsilon subunit</fullName>
    </alternativeName>
    <alternativeName>
        <fullName evidence="10">F-ATPase epsilon subunit</fullName>
    </alternativeName>
</protein>
<reference evidence="13 14" key="1">
    <citation type="submission" date="2009-01" db="EMBL/GenBank/DDBJ databases">
        <title>Complete sequence of chromosome of Methylobacterium nodulans ORS 2060.</title>
        <authorList>
            <consortium name="US DOE Joint Genome Institute"/>
            <person name="Lucas S."/>
            <person name="Copeland A."/>
            <person name="Lapidus A."/>
            <person name="Glavina del Rio T."/>
            <person name="Dalin E."/>
            <person name="Tice H."/>
            <person name="Bruce D."/>
            <person name="Goodwin L."/>
            <person name="Pitluck S."/>
            <person name="Sims D."/>
            <person name="Brettin T."/>
            <person name="Detter J.C."/>
            <person name="Han C."/>
            <person name="Larimer F."/>
            <person name="Land M."/>
            <person name="Hauser L."/>
            <person name="Kyrpides N."/>
            <person name="Ivanova N."/>
            <person name="Marx C.J."/>
            <person name="Richardson P."/>
        </authorList>
    </citation>
    <scope>NUCLEOTIDE SEQUENCE [LARGE SCALE GENOMIC DNA]</scope>
    <source>
        <strain evidence="14">LMG 21967 / CNCM I-2342 / ORS 2060</strain>
    </source>
</reference>
<evidence type="ECO:0000256" key="4">
    <source>
        <dbReference type="ARBA" id="ARBA00022448"/>
    </source>
</evidence>
<dbReference type="InterPro" id="IPR020546">
    <property type="entry name" value="ATP_synth_F1_dsu/esu_N"/>
</dbReference>
<evidence type="ECO:0000256" key="1">
    <source>
        <dbReference type="ARBA" id="ARBA00003543"/>
    </source>
</evidence>
<feature type="domain" description="ATP synthase F1 complex delta/epsilon subunit N-terminal" evidence="12">
    <location>
        <begin position="7"/>
        <end position="82"/>
    </location>
</feature>
<dbReference type="PANTHER" id="PTHR13822:SF10">
    <property type="entry name" value="ATP SYNTHASE EPSILON CHAIN, CHLOROPLASTIC"/>
    <property type="match status" value="1"/>
</dbReference>
<keyword evidence="6 10" id="KW-0406">Ion transport</keyword>
<dbReference type="GO" id="GO:0005524">
    <property type="term" value="F:ATP binding"/>
    <property type="evidence" value="ECO:0007669"/>
    <property type="project" value="UniProtKB-UniRule"/>
</dbReference>
<dbReference type="Proteomes" id="UP000008207">
    <property type="component" value="Chromosome"/>
</dbReference>
<comment type="subunit">
    <text evidence="10 11">F-type ATPases have 2 components, CF(1) - the catalytic core - and CF(0) - the membrane proton channel. CF(1) has five subunits: alpha(3), beta(3), gamma(1), delta(1), epsilon(1). CF(0) has three main subunits: a, b and c.</text>
</comment>
<dbReference type="RefSeq" id="WP_015933222.1">
    <property type="nucleotide sequence ID" value="NC_011894.1"/>
</dbReference>
<evidence type="ECO:0000313" key="13">
    <source>
        <dbReference type="EMBL" id="ACL61658.1"/>
    </source>
</evidence>
<evidence type="ECO:0000256" key="9">
    <source>
        <dbReference type="ARBA" id="ARBA00023310"/>
    </source>
</evidence>
<dbReference type="AlphaFoldDB" id="B8IHJ5"/>
<evidence type="ECO:0000256" key="7">
    <source>
        <dbReference type="ARBA" id="ARBA00023136"/>
    </source>
</evidence>
<dbReference type="Gene3D" id="2.60.15.10">
    <property type="entry name" value="F0F1 ATP synthase delta/epsilon subunit, N-terminal"/>
    <property type="match status" value="1"/>
</dbReference>
<evidence type="ECO:0000256" key="2">
    <source>
        <dbReference type="ARBA" id="ARBA00004184"/>
    </source>
</evidence>
<evidence type="ECO:0000256" key="6">
    <source>
        <dbReference type="ARBA" id="ARBA00023065"/>
    </source>
</evidence>
<organism evidence="13 14">
    <name type="scientific">Methylobacterium nodulans (strain LMG 21967 / CNCM I-2342 / ORS 2060)</name>
    <dbReference type="NCBI Taxonomy" id="460265"/>
    <lineage>
        <taxon>Bacteria</taxon>
        <taxon>Pseudomonadati</taxon>
        <taxon>Pseudomonadota</taxon>
        <taxon>Alphaproteobacteria</taxon>
        <taxon>Hyphomicrobiales</taxon>
        <taxon>Methylobacteriaceae</taxon>
        <taxon>Methylobacterium</taxon>
    </lineage>
</organism>
<keyword evidence="4 10" id="KW-0813">Transport</keyword>
<dbReference type="STRING" id="460265.Mnod_6913"/>
<dbReference type="KEGG" id="mno:Mnod_6913"/>
<dbReference type="eggNOG" id="COG0355">
    <property type="taxonomic scope" value="Bacteria"/>
</dbReference>
<dbReference type="GO" id="GO:0045259">
    <property type="term" value="C:proton-transporting ATP synthase complex"/>
    <property type="evidence" value="ECO:0007669"/>
    <property type="project" value="UniProtKB-KW"/>
</dbReference>
<dbReference type="GO" id="GO:0012505">
    <property type="term" value="C:endomembrane system"/>
    <property type="evidence" value="ECO:0007669"/>
    <property type="project" value="UniProtKB-SubCell"/>
</dbReference>
<dbReference type="OrthoDB" id="9799969at2"/>
<dbReference type="GO" id="GO:0046933">
    <property type="term" value="F:proton-transporting ATP synthase activity, rotational mechanism"/>
    <property type="evidence" value="ECO:0007669"/>
    <property type="project" value="UniProtKB-UniRule"/>
</dbReference>
<dbReference type="PANTHER" id="PTHR13822">
    <property type="entry name" value="ATP SYNTHASE DELTA/EPSILON CHAIN"/>
    <property type="match status" value="1"/>
</dbReference>
<keyword evidence="5 10" id="KW-0375">Hydrogen ion transport</keyword>
<sequence>MANLFAQLISPERVVFSGEVRSVLLPGVEGDMTVLPGHAPLVTLLHAGLVFATDAEGTGRRAFVRGGFAEVTGTQVTILADHVLSVEELTRDRLDEEILHLQMERDGTADPDLRAQHEASIGRMEEFKASLGL</sequence>